<dbReference type="InterPro" id="IPR050205">
    <property type="entry name" value="CDPK_Ser/Thr_kinases"/>
</dbReference>
<keyword evidence="4" id="KW-0547">Nucleotide-binding</keyword>
<dbReference type="InterPro" id="IPR011009">
    <property type="entry name" value="Kinase-like_dom_sf"/>
</dbReference>
<proteinExistence type="inferred from homology"/>
<protein>
    <submittedName>
        <fullName evidence="7">Uncharacterized protein</fullName>
    </submittedName>
</protein>
<organism evidence="7 8">
    <name type="scientific">Cnephaeus nilssonii</name>
    <name type="common">Northern bat</name>
    <name type="synonym">Eptesicus nilssonii</name>
    <dbReference type="NCBI Taxonomy" id="3371016"/>
    <lineage>
        <taxon>Eukaryota</taxon>
        <taxon>Metazoa</taxon>
        <taxon>Chordata</taxon>
        <taxon>Craniata</taxon>
        <taxon>Vertebrata</taxon>
        <taxon>Euteleostomi</taxon>
        <taxon>Mammalia</taxon>
        <taxon>Eutheria</taxon>
        <taxon>Laurasiatheria</taxon>
        <taxon>Chiroptera</taxon>
        <taxon>Yangochiroptera</taxon>
        <taxon>Vespertilionidae</taxon>
        <taxon>Cnephaeus</taxon>
    </lineage>
</organism>
<keyword evidence="3" id="KW-0808">Transferase</keyword>
<dbReference type="AlphaFoldDB" id="A0AA40HUZ4"/>
<dbReference type="SUPFAM" id="SSF56112">
    <property type="entry name" value="Protein kinase-like (PK-like)"/>
    <property type="match status" value="1"/>
</dbReference>
<evidence type="ECO:0000256" key="6">
    <source>
        <dbReference type="ARBA" id="ARBA00022840"/>
    </source>
</evidence>
<evidence type="ECO:0000313" key="7">
    <source>
        <dbReference type="EMBL" id="KAK1337864.1"/>
    </source>
</evidence>
<dbReference type="GO" id="GO:0004674">
    <property type="term" value="F:protein serine/threonine kinase activity"/>
    <property type="evidence" value="ECO:0007669"/>
    <property type="project" value="UniProtKB-KW"/>
</dbReference>
<dbReference type="Gene3D" id="1.10.510.10">
    <property type="entry name" value="Transferase(Phosphotransferase) domain 1"/>
    <property type="match status" value="1"/>
</dbReference>
<evidence type="ECO:0000256" key="5">
    <source>
        <dbReference type="ARBA" id="ARBA00022777"/>
    </source>
</evidence>
<dbReference type="EMBL" id="JAULJE010000010">
    <property type="protein sequence ID" value="KAK1337864.1"/>
    <property type="molecule type" value="Genomic_DNA"/>
</dbReference>
<dbReference type="Proteomes" id="UP001177744">
    <property type="component" value="Unassembled WGS sequence"/>
</dbReference>
<reference evidence="7" key="1">
    <citation type="submission" date="2023-06" db="EMBL/GenBank/DDBJ databases">
        <title>Reference genome for the Northern bat (Eptesicus nilssonii), a most northern bat species.</title>
        <authorList>
            <person name="Laine V.N."/>
            <person name="Pulliainen A.T."/>
            <person name="Lilley T.M."/>
        </authorList>
    </citation>
    <scope>NUCLEOTIDE SEQUENCE</scope>
    <source>
        <strain evidence="7">BLF_Eptnil</strain>
        <tissue evidence="7">Kidney</tissue>
    </source>
</reference>
<evidence type="ECO:0000256" key="4">
    <source>
        <dbReference type="ARBA" id="ARBA00022741"/>
    </source>
</evidence>
<dbReference type="GO" id="GO:0005524">
    <property type="term" value="F:ATP binding"/>
    <property type="evidence" value="ECO:0007669"/>
    <property type="project" value="UniProtKB-KW"/>
</dbReference>
<keyword evidence="2" id="KW-0723">Serine/threonine-protein kinase</keyword>
<keyword evidence="5" id="KW-0418">Kinase</keyword>
<evidence type="ECO:0000256" key="3">
    <source>
        <dbReference type="ARBA" id="ARBA00022679"/>
    </source>
</evidence>
<keyword evidence="8" id="KW-1185">Reference proteome</keyword>
<name>A0AA40HUZ4_CNENI</name>
<comment type="similarity">
    <text evidence="1">Belongs to the protein kinase superfamily. CAMK Ser/Thr protein kinase family.</text>
</comment>
<keyword evidence="6" id="KW-0067">ATP-binding</keyword>
<evidence type="ECO:0000256" key="2">
    <source>
        <dbReference type="ARBA" id="ARBA00022527"/>
    </source>
</evidence>
<dbReference type="PANTHER" id="PTHR24349">
    <property type="entry name" value="SERINE/THREONINE-PROTEIN KINASE"/>
    <property type="match status" value="1"/>
</dbReference>
<sequence length="195" mass="21124">MGDGACNPGLCPDRESNYDLLVYRFTPFANGPDDTPEEILARIGSGQYALSGGNWDSVSEAAKVSSRPVLPGRALEQPFVCTRAGAPFIPTAQRSRQQDGSQSCSAKTILAKLFYSTFTFSTTVVCVSANKDVVSQMLHVDPQQRLTALQVLKHPWVVNREYLPQSQLSRQDVHLVKVLGRQEAGVSGAGGEKVL</sequence>
<evidence type="ECO:0000313" key="8">
    <source>
        <dbReference type="Proteomes" id="UP001177744"/>
    </source>
</evidence>
<accession>A0AA40HUZ4</accession>
<evidence type="ECO:0000256" key="1">
    <source>
        <dbReference type="ARBA" id="ARBA00006692"/>
    </source>
</evidence>
<comment type="caution">
    <text evidence="7">The sequence shown here is derived from an EMBL/GenBank/DDBJ whole genome shotgun (WGS) entry which is preliminary data.</text>
</comment>
<gene>
    <name evidence="7" type="ORF">QTO34_000965</name>
</gene>